<reference evidence="9" key="1">
    <citation type="submission" date="2019-02" db="EMBL/GenBank/DDBJ databases">
        <title>Halonotius sp. a new haloarchaeum isolated from saline soil.</title>
        <authorList>
            <person name="Duran-Viseras A."/>
            <person name="Sanchez-Porro C."/>
            <person name="Ventosa A."/>
        </authorList>
    </citation>
    <scope>NUCLEOTIDE SEQUENCE</scope>
    <source>
        <strain evidence="9">F15B</strain>
    </source>
</reference>
<dbReference type="InterPro" id="IPR003691">
    <property type="entry name" value="FluC"/>
</dbReference>
<keyword evidence="3 8" id="KW-0812">Transmembrane</keyword>
<dbReference type="OrthoDB" id="253428at2157"/>
<accession>A0A8J8P7B6</accession>
<keyword evidence="8" id="KW-0406">Ion transport</keyword>
<evidence type="ECO:0000256" key="6">
    <source>
        <dbReference type="ARBA" id="ARBA00035120"/>
    </source>
</evidence>
<sequence>MIRRQLLVRLEPLLLIAVGGFAGANLRHFVDLLVSSSLPATLAVNVVGSFALGVLVYDSLAQPAIADNSRLVFGTGFLSSFTTYSTFVLDTVLSDPLTAGGYLAVSYLVGFLAVVAGRWFVGGGGA</sequence>
<dbReference type="GO" id="GO:0140114">
    <property type="term" value="P:cellular detoxification of fluoride"/>
    <property type="evidence" value="ECO:0007669"/>
    <property type="project" value="UniProtKB-UniRule"/>
</dbReference>
<comment type="caution">
    <text evidence="9">The sequence shown here is derived from an EMBL/GenBank/DDBJ whole genome shotgun (WGS) entry which is preliminary data.</text>
</comment>
<evidence type="ECO:0000256" key="5">
    <source>
        <dbReference type="ARBA" id="ARBA00023136"/>
    </source>
</evidence>
<evidence type="ECO:0000256" key="7">
    <source>
        <dbReference type="ARBA" id="ARBA00035585"/>
    </source>
</evidence>
<evidence type="ECO:0000256" key="4">
    <source>
        <dbReference type="ARBA" id="ARBA00022989"/>
    </source>
</evidence>
<keyword evidence="5 8" id="KW-0472">Membrane</keyword>
<evidence type="ECO:0000256" key="2">
    <source>
        <dbReference type="ARBA" id="ARBA00022475"/>
    </source>
</evidence>
<dbReference type="Proteomes" id="UP000705823">
    <property type="component" value="Unassembled WGS sequence"/>
</dbReference>
<comment type="catalytic activity">
    <reaction evidence="7">
        <text>fluoride(in) = fluoride(out)</text>
        <dbReference type="Rhea" id="RHEA:76159"/>
        <dbReference type="ChEBI" id="CHEBI:17051"/>
    </reaction>
    <physiologicalReaction direction="left-to-right" evidence="7">
        <dbReference type="Rhea" id="RHEA:76160"/>
    </physiologicalReaction>
</comment>
<gene>
    <name evidence="8" type="primary">fluC</name>
    <name evidence="8" type="synonym">crcB</name>
    <name evidence="9" type="ORF">EGH24_07200</name>
</gene>
<dbReference type="GO" id="GO:0005886">
    <property type="term" value="C:plasma membrane"/>
    <property type="evidence" value="ECO:0007669"/>
    <property type="project" value="UniProtKB-SubCell"/>
</dbReference>
<comment type="subcellular location">
    <subcellularLocation>
        <location evidence="1 8">Cell membrane</location>
        <topology evidence="1 8">Multi-pass membrane protein</topology>
    </subcellularLocation>
</comment>
<keyword evidence="4 8" id="KW-1133">Transmembrane helix</keyword>
<feature type="transmembrane region" description="Helical" evidence="8">
    <location>
        <begin position="36"/>
        <end position="57"/>
    </location>
</feature>
<evidence type="ECO:0000256" key="3">
    <source>
        <dbReference type="ARBA" id="ARBA00022692"/>
    </source>
</evidence>
<protein>
    <recommendedName>
        <fullName evidence="8">Fluoride-specific ion channel FluC</fullName>
    </recommendedName>
</protein>
<keyword evidence="8" id="KW-0407">Ion channel</keyword>
<feature type="transmembrane region" description="Helical" evidence="8">
    <location>
        <begin position="69"/>
        <end position="89"/>
    </location>
</feature>
<comment type="similarity">
    <text evidence="6 8">Belongs to the fluoride channel Fluc/FEX (TC 1.A.43) family.</text>
</comment>
<evidence type="ECO:0000313" key="10">
    <source>
        <dbReference type="Proteomes" id="UP000705823"/>
    </source>
</evidence>
<dbReference type="GO" id="GO:0062054">
    <property type="term" value="F:fluoride channel activity"/>
    <property type="evidence" value="ECO:0007669"/>
    <property type="project" value="UniProtKB-UniRule"/>
</dbReference>
<dbReference type="RefSeq" id="WP_142979497.1">
    <property type="nucleotide sequence ID" value="NZ_RKLU01000003.1"/>
</dbReference>
<dbReference type="HAMAP" id="MF_00454">
    <property type="entry name" value="FluC"/>
    <property type="match status" value="1"/>
</dbReference>
<comment type="caution">
    <text evidence="8">Lacks conserved residue(s) required for the propagation of feature annotation.</text>
</comment>
<organism evidence="9 10">
    <name type="scientific">Halonotius terrestris</name>
    <dbReference type="NCBI Taxonomy" id="2487750"/>
    <lineage>
        <taxon>Archaea</taxon>
        <taxon>Methanobacteriati</taxon>
        <taxon>Methanobacteriota</taxon>
        <taxon>Stenosarchaea group</taxon>
        <taxon>Halobacteria</taxon>
        <taxon>Halobacteriales</taxon>
        <taxon>Haloferacaceae</taxon>
        <taxon>Halonotius</taxon>
    </lineage>
</organism>
<keyword evidence="2 8" id="KW-1003">Cell membrane</keyword>
<feature type="transmembrane region" description="Helical" evidence="8">
    <location>
        <begin position="101"/>
        <end position="121"/>
    </location>
</feature>
<keyword evidence="8" id="KW-0813">Transport</keyword>
<proteinExistence type="inferred from homology"/>
<dbReference type="EMBL" id="RKLU01000003">
    <property type="protein sequence ID" value="TQQ80935.1"/>
    <property type="molecule type" value="Genomic_DNA"/>
</dbReference>
<dbReference type="AlphaFoldDB" id="A0A8J8P7B6"/>
<keyword evidence="10" id="KW-1185">Reference proteome</keyword>
<name>A0A8J8P7B6_9EURY</name>
<evidence type="ECO:0000256" key="8">
    <source>
        <dbReference type="HAMAP-Rule" id="MF_00454"/>
    </source>
</evidence>
<comment type="function">
    <text evidence="8">Fluoride-specific ion channel. Important for reducing fluoride concentration in the cell, thus reducing its toxicity.</text>
</comment>
<feature type="transmembrane region" description="Helical" evidence="8">
    <location>
        <begin position="12"/>
        <end position="30"/>
    </location>
</feature>
<evidence type="ECO:0000256" key="1">
    <source>
        <dbReference type="ARBA" id="ARBA00004651"/>
    </source>
</evidence>
<evidence type="ECO:0000313" key="9">
    <source>
        <dbReference type="EMBL" id="TQQ80935.1"/>
    </source>
</evidence>
<dbReference type="Pfam" id="PF02537">
    <property type="entry name" value="CRCB"/>
    <property type="match status" value="1"/>
</dbReference>